<dbReference type="RefSeq" id="WP_012935103.1">
    <property type="nucleotide sequence ID" value="NC_013739.1"/>
</dbReference>
<dbReference type="SUPFAM" id="SSF51306">
    <property type="entry name" value="LexA/Signal peptidase"/>
    <property type="match status" value="1"/>
</dbReference>
<dbReference type="KEGG" id="cwo:Cwoe_3635"/>
<dbReference type="GO" id="GO:0006465">
    <property type="term" value="P:signal peptide processing"/>
    <property type="evidence" value="ECO:0007669"/>
    <property type="project" value="UniProtKB-UniRule"/>
</dbReference>
<dbReference type="EMBL" id="CP001854">
    <property type="protein sequence ID" value="ADB52052.1"/>
    <property type="molecule type" value="Genomic_DNA"/>
</dbReference>
<feature type="transmembrane region" description="Helical" evidence="6">
    <location>
        <begin position="155"/>
        <end position="174"/>
    </location>
</feature>
<keyword evidence="4 6" id="KW-0472">Membrane</keyword>
<dbReference type="GO" id="GO:0009003">
    <property type="term" value="F:signal peptidase activity"/>
    <property type="evidence" value="ECO:0007669"/>
    <property type="project" value="UniProtKB-EC"/>
</dbReference>
<dbReference type="eggNOG" id="COG0681">
    <property type="taxonomic scope" value="Bacteria"/>
</dbReference>
<dbReference type="Pfam" id="PF10502">
    <property type="entry name" value="Peptidase_S26"/>
    <property type="match status" value="1"/>
</dbReference>
<sequence precursor="true">MGRDVLSARPHRPPLRRLASAARWAVVAALCLLAASSLALRVAGWQPRVVLSGSMEPAISRDDLILVTSQAVRDVRPGQIITFARPHHPGQTITHRVVAIRRAPAGRFAVTTRGDANPAPERWSIPADGTVGRLRARVAGVGALAAPLRGEISRGLAVVATTALLAALALWAIWRPAARKQTQRPTRRPTA</sequence>
<dbReference type="InterPro" id="IPR001733">
    <property type="entry name" value="Peptidase_S26B"/>
</dbReference>
<dbReference type="PANTHER" id="PTHR10806:SF6">
    <property type="entry name" value="SIGNAL PEPTIDASE COMPLEX CATALYTIC SUBUNIT SEC11"/>
    <property type="match status" value="1"/>
</dbReference>
<dbReference type="CDD" id="cd06530">
    <property type="entry name" value="S26_SPase_I"/>
    <property type="match status" value="1"/>
</dbReference>
<evidence type="ECO:0000259" key="7">
    <source>
        <dbReference type="Pfam" id="PF10502"/>
    </source>
</evidence>
<keyword evidence="2 6" id="KW-0812">Transmembrane</keyword>
<dbReference type="InterPro" id="IPR019533">
    <property type="entry name" value="Peptidase_S26"/>
</dbReference>
<evidence type="ECO:0000256" key="5">
    <source>
        <dbReference type="NCBIfam" id="TIGR02228"/>
    </source>
</evidence>
<evidence type="ECO:0000256" key="3">
    <source>
        <dbReference type="ARBA" id="ARBA00022989"/>
    </source>
</evidence>
<evidence type="ECO:0000256" key="6">
    <source>
        <dbReference type="SAM" id="Phobius"/>
    </source>
</evidence>
<dbReference type="STRING" id="469383.Cwoe_3635"/>
<reference evidence="9" key="2">
    <citation type="submission" date="2010-01" db="EMBL/GenBank/DDBJ databases">
        <title>The complete genome of Conexibacter woesei DSM 14684.</title>
        <authorList>
            <consortium name="US DOE Joint Genome Institute (JGI-PGF)"/>
            <person name="Lucas S."/>
            <person name="Copeland A."/>
            <person name="Lapidus A."/>
            <person name="Glavina del Rio T."/>
            <person name="Dalin E."/>
            <person name="Tice H."/>
            <person name="Bruce D."/>
            <person name="Goodwin L."/>
            <person name="Pitluck S."/>
            <person name="Kyrpides N."/>
            <person name="Mavromatis K."/>
            <person name="Ivanova N."/>
            <person name="Mikhailova N."/>
            <person name="Chertkov O."/>
            <person name="Brettin T."/>
            <person name="Detter J.C."/>
            <person name="Han C."/>
            <person name="Larimer F."/>
            <person name="Land M."/>
            <person name="Hauser L."/>
            <person name="Markowitz V."/>
            <person name="Cheng J.-F."/>
            <person name="Hugenholtz P."/>
            <person name="Woyke T."/>
            <person name="Wu D."/>
            <person name="Pukall R."/>
            <person name="Steenblock K."/>
            <person name="Schneider S."/>
            <person name="Klenk H.-P."/>
            <person name="Eisen J.A."/>
        </authorList>
    </citation>
    <scope>NUCLEOTIDE SEQUENCE [LARGE SCALE GENOMIC DNA]</scope>
    <source>
        <strain evidence="9">DSM 14684 / CIP 108061 / JCM 11494 / NBRC 100937 / ID131577</strain>
    </source>
</reference>
<keyword evidence="3 6" id="KW-1133">Transmembrane helix</keyword>
<evidence type="ECO:0000256" key="2">
    <source>
        <dbReference type="ARBA" id="ARBA00022692"/>
    </source>
</evidence>
<dbReference type="GO" id="GO:0016020">
    <property type="term" value="C:membrane"/>
    <property type="evidence" value="ECO:0007669"/>
    <property type="project" value="UniProtKB-SubCell"/>
</dbReference>
<dbReference type="OrthoDB" id="4315104at2"/>
<dbReference type="MEROPS" id="S26.011"/>
<dbReference type="InterPro" id="IPR036286">
    <property type="entry name" value="LexA/Signal_pep-like_sf"/>
</dbReference>
<dbReference type="PANTHER" id="PTHR10806">
    <property type="entry name" value="SIGNAL PEPTIDASE COMPLEX CATALYTIC SUBUNIT SEC11"/>
    <property type="match status" value="1"/>
</dbReference>
<dbReference type="NCBIfam" id="TIGR02228">
    <property type="entry name" value="sigpep_I_arch"/>
    <property type="match status" value="1"/>
</dbReference>
<evidence type="ECO:0000256" key="4">
    <source>
        <dbReference type="ARBA" id="ARBA00023136"/>
    </source>
</evidence>
<accession>D3F189</accession>
<feature type="transmembrane region" description="Helical" evidence="6">
    <location>
        <begin position="21"/>
        <end position="43"/>
    </location>
</feature>
<dbReference type="GO" id="GO:0004252">
    <property type="term" value="F:serine-type endopeptidase activity"/>
    <property type="evidence" value="ECO:0007669"/>
    <property type="project" value="UniProtKB-UniRule"/>
</dbReference>
<dbReference type="Proteomes" id="UP000008229">
    <property type="component" value="Chromosome"/>
</dbReference>
<dbReference type="AlphaFoldDB" id="D3F189"/>
<gene>
    <name evidence="8" type="ordered locus">Cwoe_3635</name>
</gene>
<proteinExistence type="predicted"/>
<protein>
    <recommendedName>
        <fullName evidence="5">Signal peptidase I</fullName>
        <ecNumber evidence="5">3.4.21.89</ecNumber>
    </recommendedName>
</protein>
<reference evidence="8 9" key="1">
    <citation type="journal article" date="2010" name="Stand. Genomic Sci.">
        <title>Complete genome sequence of Conexibacter woesei type strain (ID131577).</title>
        <authorList>
            <person name="Pukall R."/>
            <person name="Lapidus A."/>
            <person name="Glavina Del Rio T."/>
            <person name="Copeland A."/>
            <person name="Tice H."/>
            <person name="Cheng J.-F."/>
            <person name="Lucas S."/>
            <person name="Chen F."/>
            <person name="Nolan M."/>
            <person name="Bruce D."/>
            <person name="Goodwin L."/>
            <person name="Pitluck S."/>
            <person name="Mavromatis K."/>
            <person name="Ivanova N."/>
            <person name="Ovchinnikova G."/>
            <person name="Pati A."/>
            <person name="Chen A."/>
            <person name="Palaniappan K."/>
            <person name="Land M."/>
            <person name="Hauser L."/>
            <person name="Chang Y.-J."/>
            <person name="Jeffries C.D."/>
            <person name="Chain P."/>
            <person name="Meincke L."/>
            <person name="Sims D."/>
            <person name="Brettin T."/>
            <person name="Detter J.C."/>
            <person name="Rohde M."/>
            <person name="Goeker M."/>
            <person name="Bristow J."/>
            <person name="Eisen J.A."/>
            <person name="Markowitz V."/>
            <person name="Kyrpides N.C."/>
            <person name="Klenk H.-P."/>
            <person name="Hugenholtz P."/>
        </authorList>
    </citation>
    <scope>NUCLEOTIDE SEQUENCE [LARGE SCALE GENOMIC DNA]</scope>
    <source>
        <strain evidence="9">DSM 14684 / CIP 108061 / JCM 11494 / NBRC 100937 / ID131577</strain>
    </source>
</reference>
<feature type="domain" description="Peptidase S26" evidence="7">
    <location>
        <begin position="26"/>
        <end position="100"/>
    </location>
</feature>
<evidence type="ECO:0000313" key="8">
    <source>
        <dbReference type="EMBL" id="ADB52052.1"/>
    </source>
</evidence>
<dbReference type="Gene3D" id="2.10.109.10">
    <property type="entry name" value="Umud Fragment, subunit A"/>
    <property type="match status" value="1"/>
</dbReference>
<evidence type="ECO:0000256" key="1">
    <source>
        <dbReference type="ARBA" id="ARBA00004370"/>
    </source>
</evidence>
<dbReference type="HOGENOM" id="CLU_089996_2_0_11"/>
<name>D3F189_CONWI</name>
<keyword evidence="9" id="KW-1185">Reference proteome</keyword>
<organism evidence="8 9">
    <name type="scientific">Conexibacter woesei (strain DSM 14684 / CCUG 47730 / CIP 108061 / JCM 11494 / NBRC 100937 / ID131577)</name>
    <dbReference type="NCBI Taxonomy" id="469383"/>
    <lineage>
        <taxon>Bacteria</taxon>
        <taxon>Bacillati</taxon>
        <taxon>Actinomycetota</taxon>
        <taxon>Thermoleophilia</taxon>
        <taxon>Solirubrobacterales</taxon>
        <taxon>Conexibacteraceae</taxon>
        <taxon>Conexibacter</taxon>
    </lineage>
</organism>
<dbReference type="EC" id="3.4.21.89" evidence="5"/>
<dbReference type="PRINTS" id="PR00728">
    <property type="entry name" value="SIGNALPTASE"/>
</dbReference>
<comment type="subcellular location">
    <subcellularLocation>
        <location evidence="1">Membrane</location>
    </subcellularLocation>
</comment>
<evidence type="ECO:0000313" key="9">
    <source>
        <dbReference type="Proteomes" id="UP000008229"/>
    </source>
</evidence>